<protein>
    <submittedName>
        <fullName evidence="2">Uncharacterized protein</fullName>
    </submittedName>
</protein>
<gene>
    <name evidence="2" type="ORF">ALNOE001_06540</name>
</gene>
<dbReference type="Proteomes" id="UP000253099">
    <property type="component" value="Unassembled WGS sequence"/>
</dbReference>
<proteinExistence type="predicted"/>
<accession>A0A366MEG8</accession>
<feature type="region of interest" description="Disordered" evidence="1">
    <location>
        <begin position="22"/>
        <end position="43"/>
    </location>
</feature>
<comment type="caution">
    <text evidence="2">The sequence shown here is derived from an EMBL/GenBank/DDBJ whole genome shotgun (WGS) entry which is preliminary data.</text>
</comment>
<sequence>MELDKTFVGTLAEEMKSFNKNSKPYNSAATNKAKTNKTKETSVDAEFRKKDDNNNIDMVAEEGLKQIQARLKDKKLFQNKENITNELDIMIKEELIEQDMKNHILDIIQ</sequence>
<dbReference type="EMBL" id="NIZT01000017">
    <property type="protein sequence ID" value="RBQ23862.1"/>
    <property type="molecule type" value="Genomic_DNA"/>
</dbReference>
<name>A0A366MEG8_9EURY</name>
<reference evidence="2 3" key="1">
    <citation type="submission" date="2018-06" db="EMBL/GenBank/DDBJ databases">
        <title>Genomic insight into two independent archaeal endosymbiosis events.</title>
        <authorList>
            <person name="Lind A.E."/>
            <person name="Lewis W.H."/>
            <person name="Spang A."/>
            <person name="Guy L."/>
            <person name="Embley M.T."/>
            <person name="Ettema T.J.G."/>
        </authorList>
    </citation>
    <scope>NUCLEOTIDE SEQUENCE [LARGE SCALE GENOMIC DNA]</scope>
    <source>
        <strain evidence="2">NOE</strain>
    </source>
</reference>
<evidence type="ECO:0000313" key="2">
    <source>
        <dbReference type="EMBL" id="RBQ23862.1"/>
    </source>
</evidence>
<evidence type="ECO:0000313" key="3">
    <source>
        <dbReference type="Proteomes" id="UP000253099"/>
    </source>
</evidence>
<organism evidence="2 3">
    <name type="scientific">Candidatus Methanobinarius endosymbioticus</name>
    <dbReference type="NCBI Taxonomy" id="2006182"/>
    <lineage>
        <taxon>Archaea</taxon>
        <taxon>Methanobacteriati</taxon>
        <taxon>Methanobacteriota</taxon>
        <taxon>Methanomada group</taxon>
        <taxon>Methanobacteria</taxon>
        <taxon>Methanobacteriales</taxon>
        <taxon>Methanobacteriaceae</taxon>
        <taxon>Candidatus Methanobinarius</taxon>
    </lineage>
</organism>
<evidence type="ECO:0000256" key="1">
    <source>
        <dbReference type="SAM" id="MobiDB-lite"/>
    </source>
</evidence>
<dbReference type="AlphaFoldDB" id="A0A366MEG8"/>
<keyword evidence="3" id="KW-1185">Reference proteome</keyword>